<comment type="subcellular location">
    <subcellularLocation>
        <location evidence="9">Cell membrane</location>
        <topology evidence="9">Multi-pass membrane protein</topology>
    </subcellularLocation>
    <subcellularLocation>
        <location evidence="1">Endomembrane system</location>
        <topology evidence="1">Multi-pass membrane protein</topology>
    </subcellularLocation>
</comment>
<dbReference type="PANTHER" id="PTHR10791:SF142">
    <property type="entry name" value="BIDIRECTIONAL SUGAR TRANSPORTER SWEET16"/>
    <property type="match status" value="1"/>
</dbReference>
<dbReference type="GO" id="GO:0051119">
    <property type="term" value="F:sugar transmembrane transporter activity"/>
    <property type="evidence" value="ECO:0007669"/>
    <property type="project" value="InterPro"/>
</dbReference>
<dbReference type="GO" id="GO:0005886">
    <property type="term" value="C:plasma membrane"/>
    <property type="evidence" value="ECO:0007669"/>
    <property type="project" value="UniProtKB-SubCell"/>
</dbReference>
<evidence type="ECO:0000256" key="9">
    <source>
        <dbReference type="RuleBase" id="RU910715"/>
    </source>
</evidence>
<dbReference type="PANTHER" id="PTHR10791">
    <property type="entry name" value="RAG1-ACTIVATING PROTEIN 1"/>
    <property type="match status" value="1"/>
</dbReference>
<feature type="transmembrane region" description="Helical" evidence="9">
    <location>
        <begin position="66"/>
        <end position="89"/>
    </location>
</feature>
<feature type="region of interest" description="Disordered" evidence="10">
    <location>
        <begin position="245"/>
        <end position="266"/>
    </location>
</feature>
<dbReference type="AlphaFoldDB" id="A0A6A1UNR6"/>
<dbReference type="Pfam" id="PF03083">
    <property type="entry name" value="MtN3_slv"/>
    <property type="match status" value="2"/>
</dbReference>
<reference evidence="11 12" key="1">
    <citation type="journal article" date="2019" name="Plant Biotechnol. J.">
        <title>The red bayberry genome and genetic basis of sex determination.</title>
        <authorList>
            <person name="Jia H.M."/>
            <person name="Jia H.J."/>
            <person name="Cai Q.L."/>
            <person name="Wang Y."/>
            <person name="Zhao H.B."/>
            <person name="Yang W.F."/>
            <person name="Wang G.Y."/>
            <person name="Li Y.H."/>
            <person name="Zhan D.L."/>
            <person name="Shen Y.T."/>
            <person name="Niu Q.F."/>
            <person name="Chang L."/>
            <person name="Qiu J."/>
            <person name="Zhao L."/>
            <person name="Xie H.B."/>
            <person name="Fu W.Y."/>
            <person name="Jin J."/>
            <person name="Li X.W."/>
            <person name="Jiao Y."/>
            <person name="Zhou C.C."/>
            <person name="Tu T."/>
            <person name="Chai C.Y."/>
            <person name="Gao J.L."/>
            <person name="Fan L.J."/>
            <person name="van de Weg E."/>
            <person name="Wang J.Y."/>
            <person name="Gao Z.S."/>
        </authorList>
    </citation>
    <scope>NUCLEOTIDE SEQUENCE [LARGE SCALE GENOMIC DNA]</scope>
    <source>
        <tissue evidence="11">Leaves</tissue>
    </source>
</reference>
<keyword evidence="5 9" id="KW-0812">Transmembrane</keyword>
<dbReference type="InterPro" id="IPR047664">
    <property type="entry name" value="SWEET"/>
</dbReference>
<feature type="transmembrane region" description="Helical" evidence="9">
    <location>
        <begin position="126"/>
        <end position="148"/>
    </location>
</feature>
<evidence type="ECO:0000256" key="5">
    <source>
        <dbReference type="ARBA" id="ARBA00022692"/>
    </source>
</evidence>
<evidence type="ECO:0000256" key="6">
    <source>
        <dbReference type="ARBA" id="ARBA00022737"/>
    </source>
</evidence>
<keyword evidence="7 9" id="KW-1133">Transmembrane helix</keyword>
<feature type="transmembrane region" description="Helical" evidence="9">
    <location>
        <begin position="42"/>
        <end position="60"/>
    </location>
</feature>
<evidence type="ECO:0000256" key="7">
    <source>
        <dbReference type="ARBA" id="ARBA00022989"/>
    </source>
</evidence>
<evidence type="ECO:0000256" key="10">
    <source>
        <dbReference type="SAM" id="MobiDB-lite"/>
    </source>
</evidence>
<name>A0A6A1UNR6_9ROSI</name>
<keyword evidence="3 9" id="KW-0813">Transport</keyword>
<dbReference type="Proteomes" id="UP000516437">
    <property type="component" value="Chromosome 8"/>
</dbReference>
<comment type="similarity">
    <text evidence="2 9">Belongs to the SWEET sugar transporter family.</text>
</comment>
<dbReference type="FunFam" id="1.20.1280.290:FF:000001">
    <property type="entry name" value="Bidirectional sugar transporter SWEET"/>
    <property type="match status" value="1"/>
</dbReference>
<comment type="caution">
    <text evidence="11">The sequence shown here is derived from an EMBL/GenBank/DDBJ whole genome shotgun (WGS) entry which is preliminary data.</text>
</comment>
<feature type="transmembrane region" description="Helical" evidence="9">
    <location>
        <begin position="6"/>
        <end position="30"/>
    </location>
</feature>
<keyword evidence="4 9" id="KW-0762">Sugar transport</keyword>
<keyword evidence="6" id="KW-0677">Repeat</keyword>
<evidence type="ECO:0000256" key="8">
    <source>
        <dbReference type="ARBA" id="ARBA00023136"/>
    </source>
</evidence>
<dbReference type="FunFam" id="1.20.1280.290:FF:000002">
    <property type="entry name" value="Bidirectional sugar transporter SWEET"/>
    <property type="match status" value="1"/>
</dbReference>
<feature type="transmembrane region" description="Helical" evidence="9">
    <location>
        <begin position="101"/>
        <end position="120"/>
    </location>
</feature>
<feature type="transmembrane region" description="Helical" evidence="9">
    <location>
        <begin position="187"/>
        <end position="208"/>
    </location>
</feature>
<evidence type="ECO:0000313" key="12">
    <source>
        <dbReference type="Proteomes" id="UP000516437"/>
    </source>
</evidence>
<keyword evidence="12" id="KW-1185">Reference proteome</keyword>
<evidence type="ECO:0000313" key="11">
    <source>
        <dbReference type="EMBL" id="KAB1202144.1"/>
    </source>
</evidence>
<evidence type="ECO:0000256" key="2">
    <source>
        <dbReference type="ARBA" id="ARBA00007809"/>
    </source>
</evidence>
<dbReference type="Gene3D" id="1.20.1280.290">
    <property type="match status" value="2"/>
</dbReference>
<keyword evidence="8 9" id="KW-0472">Membrane</keyword>
<gene>
    <name evidence="11" type="ORF">CJ030_MR8G020222</name>
</gene>
<sequence>MASLSIIVGIIGNIISILVFASPIETFWQVVRQKSTGNYNGIPYITTLLSTSLWTFYGVIKPKGFLIFTVNGAGAIFQFIYIILFLAYAPKDKKVQTGMMVATLNFGFVGSVIAISLLAIPESVRLTVVGILCAVLTIGMYASPLSAMRTVITTNSVKSMPFLLSFFLFLNAGIWSVYSLLIKDFFIGVPNSIGFVLGSAQLILYAIYKNKSISAKSTEEMEDRSTRGLVKGMIEMRGLEDDEEAGLKNRSGLHKGRSLPKPSVNGQNSFQRILKTLSLTPYEIHSNNWQYNHENDIEIGAKKITSDY</sequence>
<proteinExistence type="inferred from homology"/>
<dbReference type="GO" id="GO:0051260">
    <property type="term" value="P:protein homooligomerization"/>
    <property type="evidence" value="ECO:0007669"/>
    <property type="project" value="UniProtKB-ARBA"/>
</dbReference>
<dbReference type="InterPro" id="IPR004316">
    <property type="entry name" value="SWEET_rpt"/>
</dbReference>
<feature type="transmembrane region" description="Helical" evidence="9">
    <location>
        <begin position="160"/>
        <end position="181"/>
    </location>
</feature>
<evidence type="ECO:0000256" key="3">
    <source>
        <dbReference type="ARBA" id="ARBA00022448"/>
    </source>
</evidence>
<dbReference type="EMBL" id="RXIC02000026">
    <property type="protein sequence ID" value="KAB1202144.1"/>
    <property type="molecule type" value="Genomic_DNA"/>
</dbReference>
<evidence type="ECO:0000256" key="1">
    <source>
        <dbReference type="ARBA" id="ARBA00004127"/>
    </source>
</evidence>
<evidence type="ECO:0000256" key="4">
    <source>
        <dbReference type="ARBA" id="ARBA00022597"/>
    </source>
</evidence>
<accession>A0A6A1UNR6</accession>
<dbReference type="OrthoDB" id="409725at2759"/>
<comment type="function">
    <text evidence="9">Mediates both low-affinity uptake and efflux of sugar across the membrane.</text>
</comment>
<protein>
    <recommendedName>
        <fullName evidence="9">Bidirectional sugar transporter SWEET</fullName>
    </recommendedName>
</protein>
<dbReference type="GO" id="GO:0012505">
    <property type="term" value="C:endomembrane system"/>
    <property type="evidence" value="ECO:0007669"/>
    <property type="project" value="UniProtKB-SubCell"/>
</dbReference>
<organism evidence="11 12">
    <name type="scientific">Morella rubra</name>
    <name type="common">Chinese bayberry</name>
    <dbReference type="NCBI Taxonomy" id="262757"/>
    <lineage>
        <taxon>Eukaryota</taxon>
        <taxon>Viridiplantae</taxon>
        <taxon>Streptophyta</taxon>
        <taxon>Embryophyta</taxon>
        <taxon>Tracheophyta</taxon>
        <taxon>Spermatophyta</taxon>
        <taxon>Magnoliopsida</taxon>
        <taxon>eudicotyledons</taxon>
        <taxon>Gunneridae</taxon>
        <taxon>Pentapetalae</taxon>
        <taxon>rosids</taxon>
        <taxon>fabids</taxon>
        <taxon>Fagales</taxon>
        <taxon>Myricaceae</taxon>
        <taxon>Morella</taxon>
    </lineage>
</organism>